<evidence type="ECO:0000256" key="8">
    <source>
        <dbReference type="ARBA" id="ARBA00023303"/>
    </source>
</evidence>
<feature type="binding site" evidence="11">
    <location>
        <position position="79"/>
    </location>
    <ligand>
        <name>Na(+)</name>
        <dbReference type="ChEBI" id="CHEBI:29101"/>
        <note>structural</note>
    </ligand>
</feature>
<accession>A0A4P6HKS4</accession>
<organism evidence="12 13">
    <name type="scientific">Solidesulfovibrio carbinolicus</name>
    <dbReference type="NCBI Taxonomy" id="296842"/>
    <lineage>
        <taxon>Bacteria</taxon>
        <taxon>Pseudomonadati</taxon>
        <taxon>Thermodesulfobacteriota</taxon>
        <taxon>Desulfovibrionia</taxon>
        <taxon>Desulfovibrionales</taxon>
        <taxon>Desulfovibrionaceae</taxon>
        <taxon>Solidesulfovibrio</taxon>
    </lineage>
</organism>
<keyword evidence="7 11" id="KW-0472">Membrane</keyword>
<keyword evidence="2 11" id="KW-1003">Cell membrane</keyword>
<evidence type="ECO:0000256" key="9">
    <source>
        <dbReference type="ARBA" id="ARBA00035120"/>
    </source>
</evidence>
<gene>
    <name evidence="11" type="primary">fluC</name>
    <name evidence="11" type="synonym">crcB</name>
    <name evidence="12" type="ORF">C3Y92_07735</name>
</gene>
<comment type="similarity">
    <text evidence="9 11">Belongs to the fluoride channel Fluc/FEX (TC 1.A.43) family.</text>
</comment>
<comment type="subcellular location">
    <subcellularLocation>
        <location evidence="1 11">Cell membrane</location>
        <topology evidence="1 11">Multi-pass membrane protein</topology>
    </subcellularLocation>
</comment>
<dbReference type="RefSeq" id="WP_129351390.1">
    <property type="nucleotide sequence ID" value="NZ_CP026538.1"/>
</dbReference>
<dbReference type="Proteomes" id="UP000293296">
    <property type="component" value="Chromosome"/>
</dbReference>
<name>A0A4P6HKS4_9BACT</name>
<dbReference type="GO" id="GO:0062054">
    <property type="term" value="F:fluoride channel activity"/>
    <property type="evidence" value="ECO:0007669"/>
    <property type="project" value="UniProtKB-UniRule"/>
</dbReference>
<dbReference type="Pfam" id="PF02537">
    <property type="entry name" value="CRCB"/>
    <property type="match status" value="1"/>
</dbReference>
<evidence type="ECO:0000256" key="6">
    <source>
        <dbReference type="ARBA" id="ARBA00023065"/>
    </source>
</evidence>
<dbReference type="HAMAP" id="MF_00454">
    <property type="entry name" value="FluC"/>
    <property type="match status" value="1"/>
</dbReference>
<protein>
    <recommendedName>
        <fullName evidence="11">Fluoride-specific ion channel FluC</fullName>
    </recommendedName>
</protein>
<evidence type="ECO:0000256" key="10">
    <source>
        <dbReference type="ARBA" id="ARBA00035585"/>
    </source>
</evidence>
<evidence type="ECO:0000313" key="13">
    <source>
        <dbReference type="Proteomes" id="UP000293296"/>
    </source>
</evidence>
<evidence type="ECO:0000256" key="3">
    <source>
        <dbReference type="ARBA" id="ARBA00022519"/>
    </source>
</evidence>
<keyword evidence="11" id="KW-0479">Metal-binding</keyword>
<dbReference type="KEGG" id="dcb:C3Y92_07735"/>
<feature type="transmembrane region" description="Helical" evidence="11">
    <location>
        <begin position="68"/>
        <end position="86"/>
    </location>
</feature>
<dbReference type="GO" id="GO:0005886">
    <property type="term" value="C:plasma membrane"/>
    <property type="evidence" value="ECO:0007669"/>
    <property type="project" value="UniProtKB-SubCell"/>
</dbReference>
<dbReference type="InterPro" id="IPR003691">
    <property type="entry name" value="FluC"/>
</dbReference>
<dbReference type="AlphaFoldDB" id="A0A4P6HKS4"/>
<sequence length="125" mass="13499">MLEKLGLIALAGAAGTLARYWLSGLVYDVLGRDFPWGTAVVNILGCFLFGLVWEAGADRMLLRTEARVVLLTGFMGAFTTFSTFIFESGGLLEDHRYLALFANLGFQTLLGFAALFAGLALGRLV</sequence>
<dbReference type="GO" id="GO:0140114">
    <property type="term" value="P:cellular detoxification of fluoride"/>
    <property type="evidence" value="ECO:0007669"/>
    <property type="project" value="UniProtKB-UniRule"/>
</dbReference>
<keyword evidence="11" id="KW-0915">Sodium</keyword>
<dbReference type="PANTHER" id="PTHR28259:SF1">
    <property type="entry name" value="FLUORIDE EXPORT PROTEIN 1-RELATED"/>
    <property type="match status" value="1"/>
</dbReference>
<evidence type="ECO:0000256" key="1">
    <source>
        <dbReference type="ARBA" id="ARBA00004651"/>
    </source>
</evidence>
<feature type="transmembrane region" description="Helical" evidence="11">
    <location>
        <begin position="34"/>
        <end position="56"/>
    </location>
</feature>
<keyword evidence="8 11" id="KW-0407">Ion channel</keyword>
<evidence type="ECO:0000256" key="7">
    <source>
        <dbReference type="ARBA" id="ARBA00023136"/>
    </source>
</evidence>
<dbReference type="PANTHER" id="PTHR28259">
    <property type="entry name" value="FLUORIDE EXPORT PROTEIN 1-RELATED"/>
    <property type="match status" value="1"/>
</dbReference>
<comment type="activity regulation">
    <text evidence="11">Na(+) is not transported, but it plays an essential structural role and its presence is essential for fluoride channel function.</text>
</comment>
<dbReference type="GO" id="GO:0046872">
    <property type="term" value="F:metal ion binding"/>
    <property type="evidence" value="ECO:0007669"/>
    <property type="project" value="UniProtKB-KW"/>
</dbReference>
<evidence type="ECO:0000256" key="4">
    <source>
        <dbReference type="ARBA" id="ARBA00022692"/>
    </source>
</evidence>
<evidence type="ECO:0000256" key="11">
    <source>
        <dbReference type="HAMAP-Rule" id="MF_00454"/>
    </source>
</evidence>
<evidence type="ECO:0000256" key="2">
    <source>
        <dbReference type="ARBA" id="ARBA00022475"/>
    </source>
</evidence>
<keyword evidence="6 11" id="KW-0406">Ion transport</keyword>
<dbReference type="OrthoDB" id="9806299at2"/>
<keyword evidence="13" id="KW-1185">Reference proteome</keyword>
<keyword evidence="4 11" id="KW-0812">Transmembrane</keyword>
<dbReference type="EMBL" id="CP026538">
    <property type="protein sequence ID" value="QAZ67124.1"/>
    <property type="molecule type" value="Genomic_DNA"/>
</dbReference>
<comment type="catalytic activity">
    <reaction evidence="10">
        <text>fluoride(in) = fluoride(out)</text>
        <dbReference type="Rhea" id="RHEA:76159"/>
        <dbReference type="ChEBI" id="CHEBI:17051"/>
    </reaction>
    <physiologicalReaction direction="left-to-right" evidence="10">
        <dbReference type="Rhea" id="RHEA:76160"/>
    </physiologicalReaction>
</comment>
<evidence type="ECO:0000256" key="5">
    <source>
        <dbReference type="ARBA" id="ARBA00022989"/>
    </source>
</evidence>
<feature type="transmembrane region" description="Helical" evidence="11">
    <location>
        <begin position="98"/>
        <end position="121"/>
    </location>
</feature>
<keyword evidence="5 11" id="KW-1133">Transmembrane helix</keyword>
<evidence type="ECO:0000313" key="12">
    <source>
        <dbReference type="EMBL" id="QAZ67124.1"/>
    </source>
</evidence>
<keyword evidence="11" id="KW-0813">Transport</keyword>
<reference evidence="12 13" key="1">
    <citation type="submission" date="2018-02" db="EMBL/GenBank/DDBJ databases">
        <title>Genome sequence of Desulfovibrio carbinolicus DSM 3852.</title>
        <authorList>
            <person name="Wilbanks E."/>
            <person name="Skennerton C.T."/>
            <person name="Orphan V.J."/>
        </authorList>
    </citation>
    <scope>NUCLEOTIDE SEQUENCE [LARGE SCALE GENOMIC DNA]</scope>
    <source>
        <strain evidence="12 13">DSM 3852</strain>
    </source>
</reference>
<feature type="binding site" evidence="11">
    <location>
        <position position="76"/>
    </location>
    <ligand>
        <name>Na(+)</name>
        <dbReference type="ChEBI" id="CHEBI:29101"/>
        <note>structural</note>
    </ligand>
</feature>
<proteinExistence type="inferred from homology"/>
<keyword evidence="3" id="KW-0997">Cell inner membrane</keyword>
<comment type="function">
    <text evidence="11">Fluoride-specific ion channel. Important for reducing fluoride concentration in the cell, thus reducing its toxicity.</text>
</comment>